<keyword evidence="2" id="KW-0805">Transcription regulation</keyword>
<dbReference type="InterPro" id="IPR016355">
    <property type="entry name" value="NR5-like"/>
</dbReference>
<dbReference type="SUPFAM" id="SSF48508">
    <property type="entry name" value="Nuclear receptor ligand-binding domain"/>
    <property type="match status" value="1"/>
</dbReference>
<dbReference type="PROSITE" id="PS51843">
    <property type="entry name" value="NR_LBD"/>
    <property type="match status" value="1"/>
</dbReference>
<dbReference type="InterPro" id="IPR000536">
    <property type="entry name" value="Nucl_hrmn_rcpt_lig-bd"/>
</dbReference>
<dbReference type="PANTHER" id="PTHR24086">
    <property type="entry name" value="NUCLEAR RECEPTOR SUBFAMILY 5 GROUP A"/>
    <property type="match status" value="1"/>
</dbReference>
<dbReference type="GO" id="GO:0000978">
    <property type="term" value="F:RNA polymerase II cis-regulatory region sequence-specific DNA binding"/>
    <property type="evidence" value="ECO:0007669"/>
    <property type="project" value="TreeGrafter"/>
</dbReference>
<keyword evidence="7" id="KW-1185">Reference proteome</keyword>
<name>A0AAE1EHE4_PETCI</name>
<proteinExistence type="predicted"/>
<dbReference type="GO" id="GO:0004879">
    <property type="term" value="F:nuclear receptor activity"/>
    <property type="evidence" value="ECO:0007669"/>
    <property type="project" value="InterPro"/>
</dbReference>
<comment type="caution">
    <text evidence="6">The sequence shown here is derived from an EMBL/GenBank/DDBJ whole genome shotgun (WGS) entry which is preliminary data.</text>
</comment>
<accession>A0AAE1EHE4</accession>
<evidence type="ECO:0000259" key="5">
    <source>
        <dbReference type="PROSITE" id="PS51843"/>
    </source>
</evidence>
<dbReference type="GO" id="GO:0090575">
    <property type="term" value="C:RNA polymerase II transcription regulator complex"/>
    <property type="evidence" value="ECO:0007669"/>
    <property type="project" value="TreeGrafter"/>
</dbReference>
<dbReference type="GO" id="GO:0009755">
    <property type="term" value="P:hormone-mediated signaling pathway"/>
    <property type="evidence" value="ECO:0007669"/>
    <property type="project" value="TreeGrafter"/>
</dbReference>
<evidence type="ECO:0000256" key="4">
    <source>
        <dbReference type="ARBA" id="ARBA00023170"/>
    </source>
</evidence>
<evidence type="ECO:0000256" key="1">
    <source>
        <dbReference type="ARBA" id="ARBA00004123"/>
    </source>
</evidence>
<protein>
    <recommendedName>
        <fullName evidence="5">NR LBD domain-containing protein</fullName>
    </recommendedName>
</protein>
<dbReference type="PANTHER" id="PTHR24086:SF15">
    <property type="entry name" value="NUCLEAR HORMONE RECEPTOR FTZ-F1"/>
    <property type="match status" value="1"/>
</dbReference>
<dbReference type="AlphaFoldDB" id="A0AAE1EHE4"/>
<keyword evidence="4" id="KW-0675">Receptor</keyword>
<evidence type="ECO:0000256" key="2">
    <source>
        <dbReference type="ARBA" id="ARBA00023015"/>
    </source>
</evidence>
<reference evidence="6" key="1">
    <citation type="submission" date="2023-10" db="EMBL/GenBank/DDBJ databases">
        <title>Genome assemblies of two species of porcelain crab, Petrolisthes cinctipes and Petrolisthes manimaculis (Anomura: Porcellanidae).</title>
        <authorList>
            <person name="Angst P."/>
        </authorList>
    </citation>
    <scope>NUCLEOTIDE SEQUENCE</scope>
    <source>
        <strain evidence="6">PB745_01</strain>
        <tissue evidence="6">Gill</tissue>
    </source>
</reference>
<gene>
    <name evidence="6" type="ORF">Pcinc_040993</name>
</gene>
<evidence type="ECO:0000256" key="3">
    <source>
        <dbReference type="ARBA" id="ARBA00023163"/>
    </source>
</evidence>
<dbReference type="Pfam" id="PF00104">
    <property type="entry name" value="Hormone_recep"/>
    <property type="match status" value="1"/>
</dbReference>
<dbReference type="EMBL" id="JAWQEG010007426">
    <property type="protein sequence ID" value="KAK3852417.1"/>
    <property type="molecule type" value="Genomic_DNA"/>
</dbReference>
<keyword evidence="3" id="KW-0804">Transcription</keyword>
<dbReference type="Proteomes" id="UP001286313">
    <property type="component" value="Unassembled WGS sequence"/>
</dbReference>
<dbReference type="SMART" id="SM00430">
    <property type="entry name" value="HOLI"/>
    <property type="match status" value="1"/>
</dbReference>
<sequence length="209" mass="24086">VDDQMKLLQYSWSDLLILDHLHQRIHNRLQDETTLPNGQKFDLLSLALLGTTQFADRFHNILTKLVDLNFDVPEYICIKFVILLNPEVRQLSDRCSVRTAQEQVRQALLEYIANVHPDDTEKYQKMMDLLPELHYIADNGEKYLEVARSCISRPASQTSVRRVEKPCGDGECEVQNTILSSSTTLPRPLWLPTPQLLLWVSPPRQVVPP</sequence>
<feature type="non-terminal residue" evidence="6">
    <location>
        <position position="1"/>
    </location>
</feature>
<dbReference type="Gene3D" id="1.10.565.10">
    <property type="entry name" value="Retinoid X Receptor"/>
    <property type="match status" value="1"/>
</dbReference>
<evidence type="ECO:0000313" key="7">
    <source>
        <dbReference type="Proteomes" id="UP001286313"/>
    </source>
</evidence>
<feature type="domain" description="NR LBD" evidence="5">
    <location>
        <begin position="1"/>
        <end position="166"/>
    </location>
</feature>
<comment type="subcellular location">
    <subcellularLocation>
        <location evidence="1">Nucleus</location>
    </subcellularLocation>
</comment>
<organism evidence="6 7">
    <name type="scientific">Petrolisthes cinctipes</name>
    <name type="common">Flat porcelain crab</name>
    <dbReference type="NCBI Taxonomy" id="88211"/>
    <lineage>
        <taxon>Eukaryota</taxon>
        <taxon>Metazoa</taxon>
        <taxon>Ecdysozoa</taxon>
        <taxon>Arthropoda</taxon>
        <taxon>Crustacea</taxon>
        <taxon>Multicrustacea</taxon>
        <taxon>Malacostraca</taxon>
        <taxon>Eumalacostraca</taxon>
        <taxon>Eucarida</taxon>
        <taxon>Decapoda</taxon>
        <taxon>Pleocyemata</taxon>
        <taxon>Anomura</taxon>
        <taxon>Galatheoidea</taxon>
        <taxon>Porcellanidae</taxon>
        <taxon>Petrolisthes</taxon>
    </lineage>
</organism>
<evidence type="ECO:0000313" key="6">
    <source>
        <dbReference type="EMBL" id="KAK3852417.1"/>
    </source>
</evidence>
<dbReference type="GO" id="GO:0009888">
    <property type="term" value="P:tissue development"/>
    <property type="evidence" value="ECO:0007669"/>
    <property type="project" value="TreeGrafter"/>
</dbReference>
<dbReference type="InterPro" id="IPR035500">
    <property type="entry name" value="NHR-like_dom_sf"/>
</dbReference>